<dbReference type="InterPro" id="IPR009875">
    <property type="entry name" value="PilZ_domain"/>
</dbReference>
<evidence type="ECO:0000259" key="2">
    <source>
        <dbReference type="Pfam" id="PF07238"/>
    </source>
</evidence>
<organism evidence="3 4">
    <name type="scientific">Candidatus Sulfotelmatobacter kueseliae</name>
    <dbReference type="NCBI Taxonomy" id="2042962"/>
    <lineage>
        <taxon>Bacteria</taxon>
        <taxon>Pseudomonadati</taxon>
        <taxon>Acidobacteriota</taxon>
        <taxon>Terriglobia</taxon>
        <taxon>Terriglobales</taxon>
        <taxon>Candidatus Korobacteraceae</taxon>
        <taxon>Candidatus Sulfotelmatobacter</taxon>
    </lineage>
</organism>
<gene>
    <name evidence="3" type="ORF">SBA1_1630001</name>
</gene>
<dbReference type="Proteomes" id="UP000238701">
    <property type="component" value="Unassembled WGS sequence"/>
</dbReference>
<evidence type="ECO:0000313" key="4">
    <source>
        <dbReference type="Proteomes" id="UP000238701"/>
    </source>
</evidence>
<accession>A0A2U3KAQ7</accession>
<feature type="region of interest" description="Disordered" evidence="1">
    <location>
        <begin position="1"/>
        <end position="31"/>
    </location>
</feature>
<proteinExistence type="predicted"/>
<dbReference type="EMBL" id="OMOD01000072">
    <property type="protein sequence ID" value="SPF36761.1"/>
    <property type="molecule type" value="Genomic_DNA"/>
</dbReference>
<name>A0A2U3KAQ7_9BACT</name>
<protein>
    <recommendedName>
        <fullName evidence="2">PilZ domain-containing protein</fullName>
    </recommendedName>
</protein>
<reference evidence="4" key="1">
    <citation type="submission" date="2018-02" db="EMBL/GenBank/DDBJ databases">
        <authorList>
            <person name="Hausmann B."/>
        </authorList>
    </citation>
    <scope>NUCLEOTIDE SEQUENCE [LARGE SCALE GENOMIC DNA]</scope>
    <source>
        <strain evidence="4">Peat soil MAG SbA1</strain>
    </source>
</reference>
<dbReference type="GO" id="GO:0035438">
    <property type="term" value="F:cyclic-di-GMP binding"/>
    <property type="evidence" value="ECO:0007669"/>
    <property type="project" value="InterPro"/>
</dbReference>
<dbReference type="Pfam" id="PF07238">
    <property type="entry name" value="PilZ"/>
    <property type="match status" value="1"/>
</dbReference>
<evidence type="ECO:0000256" key="1">
    <source>
        <dbReference type="SAM" id="MobiDB-lite"/>
    </source>
</evidence>
<feature type="domain" description="PilZ" evidence="2">
    <location>
        <begin position="26"/>
        <end position="114"/>
    </location>
</feature>
<sequence>MSLQSPHRQPKSHHAAPLAAAGIVRNQRRSKRMGLRASVDLSGEDRQKCSFTMPARATNLNKHGAAVQITRDLMVGSVVQVRNKNGGQASARIVALLAASNGASTYAIEFVEHDGGATNFWGITFPSNA</sequence>
<evidence type="ECO:0000313" key="3">
    <source>
        <dbReference type="EMBL" id="SPF36761.1"/>
    </source>
</evidence>
<dbReference type="AlphaFoldDB" id="A0A2U3KAQ7"/>